<evidence type="ECO:0000313" key="3">
    <source>
        <dbReference type="Proteomes" id="UP000184532"/>
    </source>
</evidence>
<feature type="domain" description="NAD-dependent epimerase/dehydratase" evidence="1">
    <location>
        <begin position="2"/>
        <end position="228"/>
    </location>
</feature>
<organism evidence="2 3">
    <name type="scientific">Flagellimonas flava</name>
    <dbReference type="NCBI Taxonomy" id="570519"/>
    <lineage>
        <taxon>Bacteria</taxon>
        <taxon>Pseudomonadati</taxon>
        <taxon>Bacteroidota</taxon>
        <taxon>Flavobacteriia</taxon>
        <taxon>Flavobacteriales</taxon>
        <taxon>Flavobacteriaceae</taxon>
        <taxon>Flagellimonas</taxon>
    </lineage>
</organism>
<dbReference type="RefSeq" id="WP_073177948.1">
    <property type="nucleotide sequence ID" value="NZ_FQWL01000002.1"/>
</dbReference>
<dbReference type="Proteomes" id="UP000184532">
    <property type="component" value="Unassembled WGS sequence"/>
</dbReference>
<dbReference type="GO" id="GO:0005737">
    <property type="term" value="C:cytoplasm"/>
    <property type="evidence" value="ECO:0007669"/>
    <property type="project" value="TreeGrafter"/>
</dbReference>
<evidence type="ECO:0000259" key="1">
    <source>
        <dbReference type="Pfam" id="PF01370"/>
    </source>
</evidence>
<dbReference type="PANTHER" id="PTHR48079">
    <property type="entry name" value="PROTEIN YEEZ"/>
    <property type="match status" value="1"/>
</dbReference>
<dbReference type="Pfam" id="PF01370">
    <property type="entry name" value="Epimerase"/>
    <property type="match status" value="1"/>
</dbReference>
<dbReference type="InterPro" id="IPR051783">
    <property type="entry name" value="NAD(P)-dependent_oxidoreduct"/>
</dbReference>
<dbReference type="STRING" id="570519.SAMN04488116_1511"/>
<protein>
    <submittedName>
        <fullName evidence="2">Nucleoside-diphosphate-sugar epimerase</fullName>
    </submittedName>
</protein>
<dbReference type="InterPro" id="IPR001509">
    <property type="entry name" value="Epimerase_deHydtase"/>
</dbReference>
<evidence type="ECO:0000313" key="2">
    <source>
        <dbReference type="EMBL" id="SHG50641.1"/>
    </source>
</evidence>
<proteinExistence type="predicted"/>
<dbReference type="AlphaFoldDB" id="A0A1M5KD79"/>
<keyword evidence="3" id="KW-1185">Reference proteome</keyword>
<dbReference type="SUPFAM" id="SSF51735">
    <property type="entry name" value="NAD(P)-binding Rossmann-fold domains"/>
    <property type="match status" value="1"/>
</dbReference>
<dbReference type="EMBL" id="FQWL01000002">
    <property type="protein sequence ID" value="SHG50641.1"/>
    <property type="molecule type" value="Genomic_DNA"/>
</dbReference>
<reference evidence="3" key="1">
    <citation type="submission" date="2016-11" db="EMBL/GenBank/DDBJ databases">
        <authorList>
            <person name="Varghese N."/>
            <person name="Submissions S."/>
        </authorList>
    </citation>
    <scope>NUCLEOTIDE SEQUENCE [LARGE SCALE GENOMIC DNA]</scope>
    <source>
        <strain evidence="3">DSM 22638</strain>
    </source>
</reference>
<dbReference type="PANTHER" id="PTHR48079:SF6">
    <property type="entry name" value="NAD(P)-BINDING DOMAIN-CONTAINING PROTEIN-RELATED"/>
    <property type="match status" value="1"/>
</dbReference>
<dbReference type="InterPro" id="IPR036291">
    <property type="entry name" value="NAD(P)-bd_dom_sf"/>
</dbReference>
<dbReference type="GO" id="GO:0004029">
    <property type="term" value="F:aldehyde dehydrogenase (NAD+) activity"/>
    <property type="evidence" value="ECO:0007669"/>
    <property type="project" value="TreeGrafter"/>
</dbReference>
<name>A0A1M5KD79_9FLAO</name>
<dbReference type="Gene3D" id="3.40.50.720">
    <property type="entry name" value="NAD(P)-binding Rossmann-like Domain"/>
    <property type="match status" value="1"/>
</dbReference>
<accession>A0A1M5KD79</accession>
<gene>
    <name evidence="2" type="ORF">SAMN04488116_1511</name>
</gene>
<sequence>MILVTGGTGLIGSHLLFQLAKSGNTIRAIYRSEKSLKKVTKVFGYYTENPTQLLERISWVQGDITDIASMEAAFDGAHYVYHCAALISFDPRQLDDLIKTNTEGTANIVNLCVAHQVKKLCYVSSIAAIGKATKGKISTENNEWTDTNVSVYGLTKHDAELEVWRGSLEGLPVVVVNPGVVFGPGFWRSGSGSFFTYANKGKKSFLPGGTGFVSVNDVTKAMITLMESDIDRERFILVSENLSYGEVLKRIAKKLKVQEPIKQAPFWALELFWRWDGFRSKVLGKRRRLTKNMVKGFRQQETYSSEKIRTMLDFEFDNLQDILTFCCEKFKN</sequence>
<dbReference type="OrthoDB" id="596910at2"/>